<evidence type="ECO:0000313" key="2">
    <source>
        <dbReference type="Proteomes" id="UP001054252"/>
    </source>
</evidence>
<dbReference type="AlphaFoldDB" id="A0AAV5HNZ6"/>
<dbReference type="Proteomes" id="UP001054252">
    <property type="component" value="Unassembled WGS sequence"/>
</dbReference>
<protein>
    <submittedName>
        <fullName evidence="1">Uncharacterized protein</fullName>
    </submittedName>
</protein>
<keyword evidence="2" id="KW-1185">Reference proteome</keyword>
<dbReference type="EMBL" id="BPVZ01000004">
    <property type="protein sequence ID" value="GKU90547.1"/>
    <property type="molecule type" value="Genomic_DNA"/>
</dbReference>
<proteinExistence type="predicted"/>
<organism evidence="1 2">
    <name type="scientific">Rubroshorea leprosula</name>
    <dbReference type="NCBI Taxonomy" id="152421"/>
    <lineage>
        <taxon>Eukaryota</taxon>
        <taxon>Viridiplantae</taxon>
        <taxon>Streptophyta</taxon>
        <taxon>Embryophyta</taxon>
        <taxon>Tracheophyta</taxon>
        <taxon>Spermatophyta</taxon>
        <taxon>Magnoliopsida</taxon>
        <taxon>eudicotyledons</taxon>
        <taxon>Gunneridae</taxon>
        <taxon>Pentapetalae</taxon>
        <taxon>rosids</taxon>
        <taxon>malvids</taxon>
        <taxon>Malvales</taxon>
        <taxon>Dipterocarpaceae</taxon>
        <taxon>Rubroshorea</taxon>
    </lineage>
</organism>
<sequence length="62" mass="7122">MVPGRARQDPCLQGQVGADGYTHFLPCGSIRCLQPVGELWRRFCESPEGYRKQSKEVEDYLY</sequence>
<comment type="caution">
    <text evidence="1">The sequence shown here is derived from an EMBL/GenBank/DDBJ whole genome shotgun (WGS) entry which is preliminary data.</text>
</comment>
<gene>
    <name evidence="1" type="ORF">SLEP1_g4532</name>
</gene>
<evidence type="ECO:0000313" key="1">
    <source>
        <dbReference type="EMBL" id="GKU90547.1"/>
    </source>
</evidence>
<name>A0AAV5HNZ6_9ROSI</name>
<accession>A0AAV5HNZ6</accession>
<reference evidence="1 2" key="1">
    <citation type="journal article" date="2021" name="Commun. Biol.">
        <title>The genome of Shorea leprosula (Dipterocarpaceae) highlights the ecological relevance of drought in aseasonal tropical rainforests.</title>
        <authorList>
            <person name="Ng K.K.S."/>
            <person name="Kobayashi M.J."/>
            <person name="Fawcett J.A."/>
            <person name="Hatakeyama M."/>
            <person name="Paape T."/>
            <person name="Ng C.H."/>
            <person name="Ang C.C."/>
            <person name="Tnah L.H."/>
            <person name="Lee C.T."/>
            <person name="Nishiyama T."/>
            <person name="Sese J."/>
            <person name="O'Brien M.J."/>
            <person name="Copetti D."/>
            <person name="Mohd Noor M.I."/>
            <person name="Ong R.C."/>
            <person name="Putra M."/>
            <person name="Sireger I.Z."/>
            <person name="Indrioko S."/>
            <person name="Kosugi Y."/>
            <person name="Izuno A."/>
            <person name="Isagi Y."/>
            <person name="Lee S.L."/>
            <person name="Shimizu K.K."/>
        </authorList>
    </citation>
    <scope>NUCLEOTIDE SEQUENCE [LARGE SCALE GENOMIC DNA]</scope>
    <source>
        <strain evidence="1">214</strain>
    </source>
</reference>